<feature type="region of interest" description="Disordered" evidence="1">
    <location>
        <begin position="132"/>
        <end position="154"/>
    </location>
</feature>
<accession>A0A195E1X1</accession>
<proteinExistence type="predicted"/>
<protein>
    <submittedName>
        <fullName evidence="2">Uncharacterized protein</fullName>
    </submittedName>
</protein>
<reference evidence="2 3" key="1">
    <citation type="submission" date="2015-09" db="EMBL/GenBank/DDBJ databases">
        <title>Trachymyrmex cornetzi WGS genome.</title>
        <authorList>
            <person name="Nygaard S."/>
            <person name="Hu H."/>
            <person name="Boomsma J."/>
            <person name="Zhang G."/>
        </authorList>
    </citation>
    <scope>NUCLEOTIDE SEQUENCE [LARGE SCALE GENOMIC DNA]</scope>
    <source>
        <strain evidence="2">Tcor2-1</strain>
        <tissue evidence="2">Whole body</tissue>
    </source>
</reference>
<evidence type="ECO:0000313" key="3">
    <source>
        <dbReference type="Proteomes" id="UP000078492"/>
    </source>
</evidence>
<feature type="compositionally biased region" description="Polar residues" evidence="1">
    <location>
        <begin position="134"/>
        <end position="146"/>
    </location>
</feature>
<dbReference type="Proteomes" id="UP000078492">
    <property type="component" value="Unassembled WGS sequence"/>
</dbReference>
<evidence type="ECO:0000313" key="2">
    <source>
        <dbReference type="EMBL" id="KYN19140.1"/>
    </source>
</evidence>
<name>A0A195E1X1_9HYME</name>
<dbReference type="EMBL" id="KQ979776">
    <property type="protein sequence ID" value="KYN19140.1"/>
    <property type="molecule type" value="Genomic_DNA"/>
</dbReference>
<gene>
    <name evidence="2" type="ORF">ALC57_08496</name>
</gene>
<organism evidence="2 3">
    <name type="scientific">Trachymyrmex cornetzi</name>
    <dbReference type="NCBI Taxonomy" id="471704"/>
    <lineage>
        <taxon>Eukaryota</taxon>
        <taxon>Metazoa</taxon>
        <taxon>Ecdysozoa</taxon>
        <taxon>Arthropoda</taxon>
        <taxon>Hexapoda</taxon>
        <taxon>Insecta</taxon>
        <taxon>Pterygota</taxon>
        <taxon>Neoptera</taxon>
        <taxon>Endopterygota</taxon>
        <taxon>Hymenoptera</taxon>
        <taxon>Apocrita</taxon>
        <taxon>Aculeata</taxon>
        <taxon>Formicoidea</taxon>
        <taxon>Formicidae</taxon>
        <taxon>Myrmicinae</taxon>
        <taxon>Trachymyrmex</taxon>
    </lineage>
</organism>
<dbReference type="AlphaFoldDB" id="A0A195E1X1"/>
<sequence length="154" mass="17728">MLPFIRGRARAKASERRIVLFVYKFRAVLFASDSHRARLPFMGQNLSRLGGGAGHPLDPYLQPGIPKQLKHPRTPQSCRQIFARKFSRNCAEIEVFQEQERNGEHAVPSRRMRVLENAKFDGNITERRRYSTELPVNTPSRSNQKLRGNCPRVS</sequence>
<keyword evidence="3" id="KW-1185">Reference proteome</keyword>
<evidence type="ECO:0000256" key="1">
    <source>
        <dbReference type="SAM" id="MobiDB-lite"/>
    </source>
</evidence>